<reference evidence="1 2" key="1">
    <citation type="submission" date="2018-06" db="EMBL/GenBank/DDBJ databases">
        <title>Comparative genomics reveals the genomic features of Rhizophagus irregularis, R. cerebriforme, R. diaphanum and Gigaspora rosea, and their symbiotic lifestyle signature.</title>
        <authorList>
            <person name="Morin E."/>
            <person name="San Clemente H."/>
            <person name="Chen E.C.H."/>
            <person name="De La Providencia I."/>
            <person name="Hainaut M."/>
            <person name="Kuo A."/>
            <person name="Kohler A."/>
            <person name="Murat C."/>
            <person name="Tang N."/>
            <person name="Roy S."/>
            <person name="Loubradou J."/>
            <person name="Henrissat B."/>
            <person name="Grigoriev I.V."/>
            <person name="Corradi N."/>
            <person name="Roux C."/>
            <person name="Martin F.M."/>
        </authorList>
    </citation>
    <scope>NUCLEOTIDE SEQUENCE [LARGE SCALE GENOMIC DNA]</scope>
    <source>
        <strain evidence="1 2">DAOM 194757</strain>
    </source>
</reference>
<keyword evidence="2" id="KW-1185">Reference proteome</keyword>
<gene>
    <name evidence="1" type="ORF">C2G38_2211345</name>
</gene>
<protein>
    <submittedName>
        <fullName evidence="1">Uncharacterized protein</fullName>
    </submittedName>
</protein>
<organism evidence="1 2">
    <name type="scientific">Gigaspora rosea</name>
    <dbReference type="NCBI Taxonomy" id="44941"/>
    <lineage>
        <taxon>Eukaryota</taxon>
        <taxon>Fungi</taxon>
        <taxon>Fungi incertae sedis</taxon>
        <taxon>Mucoromycota</taxon>
        <taxon>Glomeromycotina</taxon>
        <taxon>Glomeromycetes</taxon>
        <taxon>Diversisporales</taxon>
        <taxon>Gigasporaceae</taxon>
        <taxon>Gigaspora</taxon>
    </lineage>
</organism>
<evidence type="ECO:0000313" key="1">
    <source>
        <dbReference type="EMBL" id="RIB08570.1"/>
    </source>
</evidence>
<proteinExistence type="predicted"/>
<evidence type="ECO:0000313" key="2">
    <source>
        <dbReference type="Proteomes" id="UP000266673"/>
    </source>
</evidence>
<dbReference type="AlphaFoldDB" id="A0A397UEI8"/>
<sequence length="107" mass="12051">MEGQIKVTLVGVDNVFLGVRNANNEIPYSVETQKNKRTPLRFHKKDDTYLSVNNDPISQTVLKRIIENPWRPELYTTAGKLQLELVFNESGGTGFQENFGGGNIPNE</sequence>
<dbReference type="Proteomes" id="UP000266673">
    <property type="component" value="Unassembled WGS sequence"/>
</dbReference>
<accession>A0A397UEI8</accession>
<dbReference type="EMBL" id="QKWP01001493">
    <property type="protein sequence ID" value="RIB08570.1"/>
    <property type="molecule type" value="Genomic_DNA"/>
</dbReference>
<name>A0A397UEI8_9GLOM</name>
<comment type="caution">
    <text evidence="1">The sequence shown here is derived from an EMBL/GenBank/DDBJ whole genome shotgun (WGS) entry which is preliminary data.</text>
</comment>